<gene>
    <name evidence="2" type="ORF">CFC21_112409</name>
</gene>
<evidence type="ECO:0000313" key="2">
    <source>
        <dbReference type="EMBL" id="MBC2899581.1"/>
    </source>
</evidence>
<organism evidence="2 3">
    <name type="scientific">Triticum aestivum</name>
    <name type="common">Wheat</name>
    <dbReference type="NCBI Taxonomy" id="4565"/>
    <lineage>
        <taxon>Eukaryota</taxon>
        <taxon>Viridiplantae</taxon>
        <taxon>Streptophyta</taxon>
        <taxon>Embryophyta</taxon>
        <taxon>Tracheophyta</taxon>
        <taxon>Spermatophyta</taxon>
        <taxon>Magnoliopsida</taxon>
        <taxon>Liliopsida</taxon>
        <taxon>Poales</taxon>
        <taxon>Poaceae</taxon>
        <taxon>BOP clade</taxon>
        <taxon>Pooideae</taxon>
        <taxon>Triticodae</taxon>
        <taxon>Triticeae</taxon>
        <taxon>Triticinae</taxon>
        <taxon>Triticum</taxon>
    </lineage>
</organism>
<sequence>MGLMAGMLPGIEFARRRRLRPAAEAACAGARRPASLGVFWHDHAHLGSAGFAMVITTSRSAPQHGKPPARCSERCSRRNAAAGGSAGAGGRSSSSRRSARCAWRSSGAGTCWRTSPARTASTGPAPCPGSRPPPAAPSAAPPSTSPTTSLF</sequence>
<accession>A0A9R0G4P7</accession>
<evidence type="ECO:0000313" key="3">
    <source>
        <dbReference type="Proteomes" id="UP000815260"/>
    </source>
</evidence>
<feature type="region of interest" description="Disordered" evidence="1">
    <location>
        <begin position="58"/>
        <end position="151"/>
    </location>
</feature>
<dbReference type="EMBL" id="NMPL03047185">
    <property type="protein sequence ID" value="MBC2899581.1"/>
    <property type="molecule type" value="Genomic_DNA"/>
</dbReference>
<protein>
    <submittedName>
        <fullName evidence="2">Uncharacterized protein</fullName>
    </submittedName>
</protein>
<dbReference type="Proteomes" id="UP000815260">
    <property type="component" value="Unassembled WGS sequence"/>
</dbReference>
<feature type="compositionally biased region" description="Pro residues" evidence="1">
    <location>
        <begin position="125"/>
        <end position="144"/>
    </location>
</feature>
<dbReference type="AlphaFoldDB" id="A0A9R0G4P7"/>
<reference evidence="2" key="2">
    <citation type="submission" date="2020-03" db="EMBL/GenBank/DDBJ databases">
        <title>The second near-complete assembly of the hexaploid bread wheat (Triticum aestivum) genome.</title>
        <authorList>
            <person name="Zimin A.V."/>
            <person name="Puiu D."/>
            <person name="Shumante A."/>
            <person name="Alonge M."/>
            <person name="Salzberg S.L."/>
        </authorList>
    </citation>
    <scope>NUCLEOTIDE SEQUENCE</scope>
    <source>
        <tissue evidence="2">Leaf</tissue>
    </source>
</reference>
<reference evidence="2" key="1">
    <citation type="journal article" date="2017" name="Gigascience">
        <title>The first near-complete assembly of the hexaploid bread wheat genome, Triticum aestivum.</title>
        <authorList>
            <person name="Zimin A.V."/>
            <person name="Puiu D."/>
            <person name="Hall R."/>
            <person name="Kingan S."/>
            <person name="Clavijo B.J."/>
            <person name="Salzberg S.L."/>
        </authorList>
    </citation>
    <scope>NUCLEOTIDE SEQUENCE</scope>
    <source>
        <tissue evidence="2">Leaf</tissue>
    </source>
</reference>
<feature type="compositionally biased region" description="Polar residues" evidence="1">
    <location>
        <begin position="112"/>
        <end position="121"/>
    </location>
</feature>
<feature type="compositionally biased region" description="Low complexity" evidence="1">
    <location>
        <begin position="91"/>
        <end position="109"/>
    </location>
</feature>
<proteinExistence type="predicted"/>
<name>A0A9R0G4P7_WHEAT</name>
<evidence type="ECO:0000256" key="1">
    <source>
        <dbReference type="SAM" id="MobiDB-lite"/>
    </source>
</evidence>
<feature type="non-terminal residue" evidence="2">
    <location>
        <position position="1"/>
    </location>
</feature>
<comment type="caution">
    <text evidence="2">The sequence shown here is derived from an EMBL/GenBank/DDBJ whole genome shotgun (WGS) entry which is preliminary data.</text>
</comment>